<evidence type="ECO:0000256" key="1">
    <source>
        <dbReference type="SAM" id="MobiDB-lite"/>
    </source>
</evidence>
<dbReference type="Proteomes" id="UP000321722">
    <property type="component" value="Unassembled WGS sequence"/>
</dbReference>
<dbReference type="GeneID" id="29933864"/>
<dbReference type="Pfam" id="PF05133">
    <property type="entry name" value="SPP1_portal"/>
    <property type="match status" value="1"/>
</dbReference>
<dbReference type="InterPro" id="IPR021145">
    <property type="entry name" value="Portal_protein_SPP1_Gp6-like"/>
</dbReference>
<dbReference type="AlphaFoldDB" id="A0A510WSR8"/>
<proteinExistence type="predicted"/>
<dbReference type="EMBL" id="BJUI01000016">
    <property type="protein sequence ID" value="GEK42272.1"/>
    <property type="molecule type" value="Genomic_DNA"/>
</dbReference>
<gene>
    <name evidence="2" type="ORF">LAV01_11040</name>
</gene>
<evidence type="ECO:0000313" key="2">
    <source>
        <dbReference type="EMBL" id="GEK42272.1"/>
    </source>
</evidence>
<protein>
    <submittedName>
        <fullName evidence="2">Phage portal protein</fullName>
    </submittedName>
</protein>
<dbReference type="NCBIfam" id="TIGR01538">
    <property type="entry name" value="portal_SPP1"/>
    <property type="match status" value="1"/>
</dbReference>
<sequence>MADTNNKTNDFELDLDTPTTSEFMTYYSEKANMVYKYQDADSLLEHPEILVSMINHHRQNQVPRLHSLDHYYKAQNDTIMNRPARKEAGKADYRIANNFGKVISSFMVGYMGGNPIQVQDKKDDKVQNVITEANDTNNADEENSNLLLDLSKYGRAYEILWRDEQDNNRFALSSVFDTFVIYDTTIEEKPIMAVRYPSLGFETDGRTMCQPIVYTADKVITYSPCSSSEISLINPQEELHSFGDVPVIEFKNNRFRRGDYEDVIPLIDAYDAAESDTSNYMYDFNDAMLWINGDWTMNGMSADDMIRLKKANILATTDATSPQGTRYPTTAQYLYKQYDVNGTEAHKKRLVDDIHKISCVPDLTDENFAGTQSGESLKYKLLGLDQVVGIKSRMFEKGLLRRYKLILSLSNTVQELSQVDSSNIEITFNYNLPKAINDDLTAYIGAGGRISEQTLMALFPELIANPDAEMKAVKDEEPAMNFMSQEQATQQQEESKAEKEMTQDD</sequence>
<organism evidence="2 3">
    <name type="scientific">Ligilactobacillus aviarius</name>
    <dbReference type="NCBI Taxonomy" id="1606"/>
    <lineage>
        <taxon>Bacteria</taxon>
        <taxon>Bacillati</taxon>
        <taxon>Bacillota</taxon>
        <taxon>Bacilli</taxon>
        <taxon>Lactobacillales</taxon>
        <taxon>Lactobacillaceae</taxon>
        <taxon>Ligilactobacillus</taxon>
    </lineage>
</organism>
<name>A0A510WSR8_9LACO</name>
<accession>A0A510WSR8</accession>
<comment type="caution">
    <text evidence="2">The sequence shown here is derived from an EMBL/GenBank/DDBJ whole genome shotgun (WGS) entry which is preliminary data.</text>
</comment>
<dbReference type="RefSeq" id="WP_057827523.1">
    <property type="nucleotide sequence ID" value="NZ_BAAACL010000017.1"/>
</dbReference>
<dbReference type="InterPro" id="IPR006428">
    <property type="entry name" value="Portal_SPP1-type"/>
</dbReference>
<evidence type="ECO:0000313" key="3">
    <source>
        <dbReference type="Proteomes" id="UP000321722"/>
    </source>
</evidence>
<reference evidence="2 3" key="1">
    <citation type="submission" date="2019-07" db="EMBL/GenBank/DDBJ databases">
        <title>Whole genome shotgun sequence of Lactobacillus aviarius subsp. aviarius NBRC 102162.</title>
        <authorList>
            <person name="Hosoyama A."/>
            <person name="Uohara A."/>
            <person name="Ohji S."/>
            <person name="Ichikawa N."/>
        </authorList>
    </citation>
    <scope>NUCLEOTIDE SEQUENCE [LARGE SCALE GENOMIC DNA]</scope>
    <source>
        <strain evidence="2 3">NBRC 102162</strain>
    </source>
</reference>
<feature type="region of interest" description="Disordered" evidence="1">
    <location>
        <begin position="473"/>
        <end position="505"/>
    </location>
</feature>
<keyword evidence="3" id="KW-1185">Reference proteome</keyword>
<feature type="compositionally biased region" description="Basic and acidic residues" evidence="1">
    <location>
        <begin position="493"/>
        <end position="505"/>
    </location>
</feature>